<dbReference type="Pfam" id="PF03732">
    <property type="entry name" value="Retrotrans_gag"/>
    <property type="match status" value="1"/>
</dbReference>
<feature type="region of interest" description="Disordered" evidence="1">
    <location>
        <begin position="1"/>
        <end position="21"/>
    </location>
</feature>
<feature type="domain" description="Retrotransposon gag" evidence="2">
    <location>
        <begin position="131"/>
        <end position="195"/>
    </location>
</feature>
<feature type="non-terminal residue" evidence="3">
    <location>
        <position position="214"/>
    </location>
</feature>
<dbReference type="AlphaFoldDB" id="A0A9P6GV72"/>
<accession>A0A9P6GV72</accession>
<sequence length="214" mass="25545">MNHKTPTNNQRPQIPTNNRSTTHFVNKKSYCKNILETYFNLGYVNLSSSDLNTEDKKREEKQTNKRTLQFKLVIEGLTEELFQEIRIIDDVKSIDIIRWCKDFDELINLNKWNKNIQLAVLKQLVKDERIVDEGLKESWKEIKEQLIRANYPLEEERLYKKKLQKIFQINYITIQEYYDELKKIITILQTMSKMKDTEAKVLLGDAFFNGLGKY</sequence>
<gene>
    <name evidence="3" type="ORF">NGRA_3467</name>
</gene>
<evidence type="ECO:0000313" key="4">
    <source>
        <dbReference type="Proteomes" id="UP000740883"/>
    </source>
</evidence>
<dbReference type="Proteomes" id="UP000740883">
    <property type="component" value="Unassembled WGS sequence"/>
</dbReference>
<reference evidence="3 4" key="1">
    <citation type="journal article" date="2020" name="Genome Biol. Evol.">
        <title>Comparative genomics of strictly vertically transmitted, feminizing microsporidia endosymbionts of amphipod crustaceans.</title>
        <authorList>
            <person name="Cormier A."/>
            <person name="Chebbi M.A."/>
            <person name="Giraud I."/>
            <person name="Wattier R."/>
            <person name="Teixeira M."/>
            <person name="Gilbert C."/>
            <person name="Rigaud T."/>
            <person name="Cordaux R."/>
        </authorList>
    </citation>
    <scope>NUCLEOTIDE SEQUENCE [LARGE SCALE GENOMIC DNA]</scope>
    <source>
        <strain evidence="3 4">Ou3-Ou53</strain>
    </source>
</reference>
<name>A0A9P6GV72_9MICR</name>
<protein>
    <recommendedName>
        <fullName evidence="2">Retrotransposon gag domain-containing protein</fullName>
    </recommendedName>
</protein>
<organism evidence="3 4">
    <name type="scientific">Nosema granulosis</name>
    <dbReference type="NCBI Taxonomy" id="83296"/>
    <lineage>
        <taxon>Eukaryota</taxon>
        <taxon>Fungi</taxon>
        <taxon>Fungi incertae sedis</taxon>
        <taxon>Microsporidia</taxon>
        <taxon>Nosematidae</taxon>
        <taxon>Nosema</taxon>
    </lineage>
</organism>
<dbReference type="OrthoDB" id="10556885at2759"/>
<dbReference type="EMBL" id="SBJO01001189">
    <property type="protein sequence ID" value="KAF9749469.1"/>
    <property type="molecule type" value="Genomic_DNA"/>
</dbReference>
<evidence type="ECO:0000313" key="3">
    <source>
        <dbReference type="EMBL" id="KAF9749469.1"/>
    </source>
</evidence>
<evidence type="ECO:0000259" key="2">
    <source>
        <dbReference type="Pfam" id="PF03732"/>
    </source>
</evidence>
<evidence type="ECO:0000256" key="1">
    <source>
        <dbReference type="SAM" id="MobiDB-lite"/>
    </source>
</evidence>
<comment type="caution">
    <text evidence="3">The sequence shown here is derived from an EMBL/GenBank/DDBJ whole genome shotgun (WGS) entry which is preliminary data.</text>
</comment>
<dbReference type="InterPro" id="IPR005162">
    <property type="entry name" value="Retrotrans_gag_dom"/>
</dbReference>
<proteinExistence type="predicted"/>
<keyword evidence="4" id="KW-1185">Reference proteome</keyword>